<dbReference type="AlphaFoldDB" id="Q1ILW5"/>
<evidence type="ECO:0008006" key="4">
    <source>
        <dbReference type="Google" id="ProtNLM"/>
    </source>
</evidence>
<evidence type="ECO:0000313" key="2">
    <source>
        <dbReference type="EMBL" id="ABF42135.1"/>
    </source>
</evidence>
<feature type="transmembrane region" description="Helical" evidence="1">
    <location>
        <begin position="80"/>
        <end position="100"/>
    </location>
</feature>
<keyword evidence="3" id="KW-1185">Reference proteome</keyword>
<dbReference type="KEGG" id="aba:Acid345_3134"/>
<dbReference type="RefSeq" id="WP_011523934.1">
    <property type="nucleotide sequence ID" value="NC_008009.1"/>
</dbReference>
<gene>
    <name evidence="2" type="ordered locus">Acid345_3134</name>
</gene>
<accession>Q1ILW5</accession>
<keyword evidence="1" id="KW-1133">Transmembrane helix</keyword>
<sequence length="170" mass="18945">MSEVDLAKHELRKIRVCLAIVIVGLVLSGVTAFPLETEVGWLQSMLDSYLLRTIAEESHLLPWVRRVHEGLAETNHSYPFLAYGTDWLAFAHLMLAILFVGTWRDPLRNRWVIQFGLIACAAVVLLAMVAGPLRGIPWEWRLIDCSFGIGCAVPLGMAWKGISKVVPPTP</sequence>
<evidence type="ECO:0000313" key="3">
    <source>
        <dbReference type="Proteomes" id="UP000002432"/>
    </source>
</evidence>
<dbReference type="OrthoDB" id="190649at2"/>
<dbReference type="Proteomes" id="UP000002432">
    <property type="component" value="Chromosome"/>
</dbReference>
<dbReference type="EMBL" id="CP000360">
    <property type="protein sequence ID" value="ABF42135.1"/>
    <property type="molecule type" value="Genomic_DNA"/>
</dbReference>
<feature type="transmembrane region" description="Helical" evidence="1">
    <location>
        <begin position="112"/>
        <end position="133"/>
    </location>
</feature>
<dbReference type="STRING" id="204669.Acid345_3134"/>
<keyword evidence="1" id="KW-0472">Membrane</keyword>
<dbReference type="eggNOG" id="ENOG5031FUG">
    <property type="taxonomic scope" value="Bacteria"/>
</dbReference>
<reference evidence="2 3" key="1">
    <citation type="journal article" date="2009" name="Appl. Environ. Microbiol.">
        <title>Three genomes from the phylum Acidobacteria provide insight into the lifestyles of these microorganisms in soils.</title>
        <authorList>
            <person name="Ward N.L."/>
            <person name="Challacombe J.F."/>
            <person name="Janssen P.H."/>
            <person name="Henrissat B."/>
            <person name="Coutinho P.M."/>
            <person name="Wu M."/>
            <person name="Xie G."/>
            <person name="Haft D.H."/>
            <person name="Sait M."/>
            <person name="Badger J."/>
            <person name="Barabote R.D."/>
            <person name="Bradley B."/>
            <person name="Brettin T.S."/>
            <person name="Brinkac L.M."/>
            <person name="Bruce D."/>
            <person name="Creasy T."/>
            <person name="Daugherty S.C."/>
            <person name="Davidsen T.M."/>
            <person name="DeBoy R.T."/>
            <person name="Detter J.C."/>
            <person name="Dodson R.J."/>
            <person name="Durkin A.S."/>
            <person name="Ganapathy A."/>
            <person name="Gwinn-Giglio M."/>
            <person name="Han C.S."/>
            <person name="Khouri H."/>
            <person name="Kiss H."/>
            <person name="Kothari S.P."/>
            <person name="Madupu R."/>
            <person name="Nelson K.E."/>
            <person name="Nelson W.C."/>
            <person name="Paulsen I."/>
            <person name="Penn K."/>
            <person name="Ren Q."/>
            <person name="Rosovitz M.J."/>
            <person name="Selengut J.D."/>
            <person name="Shrivastava S."/>
            <person name="Sullivan S.A."/>
            <person name="Tapia R."/>
            <person name="Thompson L.S."/>
            <person name="Watkins K.L."/>
            <person name="Yang Q."/>
            <person name="Yu C."/>
            <person name="Zafar N."/>
            <person name="Zhou L."/>
            <person name="Kuske C.R."/>
        </authorList>
    </citation>
    <scope>NUCLEOTIDE SEQUENCE [LARGE SCALE GENOMIC DNA]</scope>
    <source>
        <strain evidence="2 3">Ellin345</strain>
    </source>
</reference>
<proteinExistence type="predicted"/>
<name>Q1ILW5_KORVE</name>
<dbReference type="HOGENOM" id="CLU_1517110_0_0_0"/>
<protein>
    <recommendedName>
        <fullName evidence="4">Transmembrane protein</fullName>
    </recommendedName>
</protein>
<organism evidence="2 3">
    <name type="scientific">Koribacter versatilis (strain Ellin345)</name>
    <dbReference type="NCBI Taxonomy" id="204669"/>
    <lineage>
        <taxon>Bacteria</taxon>
        <taxon>Pseudomonadati</taxon>
        <taxon>Acidobacteriota</taxon>
        <taxon>Terriglobia</taxon>
        <taxon>Terriglobales</taxon>
        <taxon>Candidatus Korobacteraceae</taxon>
        <taxon>Candidatus Korobacter</taxon>
    </lineage>
</organism>
<evidence type="ECO:0000256" key="1">
    <source>
        <dbReference type="SAM" id="Phobius"/>
    </source>
</evidence>
<dbReference type="EnsemblBacteria" id="ABF42135">
    <property type="protein sequence ID" value="ABF42135"/>
    <property type="gene ID" value="Acid345_3134"/>
</dbReference>
<keyword evidence="1" id="KW-0812">Transmembrane</keyword>